<dbReference type="GO" id="GO:0004134">
    <property type="term" value="F:4-alpha-glucanotransferase activity"/>
    <property type="evidence" value="ECO:0007669"/>
    <property type="project" value="UniProtKB-EC"/>
</dbReference>
<evidence type="ECO:0000256" key="4">
    <source>
        <dbReference type="ARBA" id="ARBA00020295"/>
    </source>
</evidence>
<dbReference type="EC" id="2.4.1.25" evidence="3 10"/>
<dbReference type="PANTHER" id="PTHR32438:SF5">
    <property type="entry name" value="4-ALPHA-GLUCANOTRANSFERASE DPE1, CHLOROPLASTIC_AMYLOPLASTIC"/>
    <property type="match status" value="1"/>
</dbReference>
<keyword evidence="5 10" id="KW-0328">Glycosyltransferase</keyword>
<dbReference type="GO" id="GO:0005975">
    <property type="term" value="P:carbohydrate metabolic process"/>
    <property type="evidence" value="ECO:0007669"/>
    <property type="project" value="InterPro"/>
</dbReference>
<dbReference type="OrthoDB" id="9811841at2"/>
<dbReference type="NCBIfam" id="NF011080">
    <property type="entry name" value="PRK14508.1-3"/>
    <property type="match status" value="1"/>
</dbReference>
<name>C0BZ13_9FIRM</name>
<reference evidence="11" key="1">
    <citation type="submission" date="2009-02" db="EMBL/GenBank/DDBJ databases">
        <authorList>
            <person name="Fulton L."/>
            <person name="Clifton S."/>
            <person name="Fulton B."/>
            <person name="Xu J."/>
            <person name="Minx P."/>
            <person name="Pepin K.H."/>
            <person name="Johnson M."/>
            <person name="Bhonagiri V."/>
            <person name="Nash W.E."/>
            <person name="Mardis E.R."/>
            <person name="Wilson R.K."/>
        </authorList>
    </citation>
    <scope>NUCLEOTIDE SEQUENCE [LARGE SCALE GENOMIC DNA]</scope>
    <source>
        <strain evidence="11">DSM 15053</strain>
    </source>
</reference>
<keyword evidence="7 10" id="KW-0119">Carbohydrate metabolism</keyword>
<gene>
    <name evidence="11" type="primary">malQ</name>
    <name evidence="11" type="ORF">CLOHYLEM_05052</name>
</gene>
<dbReference type="InterPro" id="IPR003385">
    <property type="entry name" value="Glyco_hydro_77"/>
</dbReference>
<evidence type="ECO:0000256" key="8">
    <source>
        <dbReference type="ARBA" id="ARBA00031423"/>
    </source>
</evidence>
<sequence>MRQNGILMPVSALPSPYGIGCFSKEAYEFVDQLKEAGQSLWQILPLGPTSYGDSPYQSFSTFAGNPYYIDLNTLVEEGLLDKADCDGADFGGSEETIDYGRLYETRFQVLKKACSRAAGQGLTETEEYRAFLKTEEEWLSDYALFMAVKNRFGGRSWDHWDKDIRFRVPEALAQYREALKEDVGFFEFLQYEFYKQWNSLKAYANDKGIQIIGDIPVYVAFDSADTWAQPSLFQLDENRLPKAVAGCPPDGFSATGQLWGNPLYDWEYHRKTGYSWWVRRIRHCFRLYDVTRIDHFRGFDEYYSIPYKDEDAVNGCWRKGPGMELFHAVKKELGDLPIIAEDLGFLTDSVRELLRASGYPGMKVLQFAFDSREESDYLPHNYERNCVVYTGTHDNDTLRGWYEALAPEDKEMALTYLNDRGTDEREIHWDYICLAMRSVADTCIIPMQDILGLGREGRINTPSTLGGNWVWRMKEGAFTPGLAGKMRKLTEVYGRSVKIEKGSIKGDS</sequence>
<dbReference type="Proteomes" id="UP000004893">
    <property type="component" value="Unassembled WGS sequence"/>
</dbReference>
<evidence type="ECO:0000256" key="1">
    <source>
        <dbReference type="ARBA" id="ARBA00000439"/>
    </source>
</evidence>
<evidence type="ECO:0000256" key="9">
    <source>
        <dbReference type="ARBA" id="ARBA00031501"/>
    </source>
</evidence>
<accession>C0BZ13</accession>
<evidence type="ECO:0000256" key="3">
    <source>
        <dbReference type="ARBA" id="ARBA00012560"/>
    </source>
</evidence>
<keyword evidence="6 10" id="KW-0808">Transferase</keyword>
<dbReference type="STRING" id="553973.CLOHYLEM_05052"/>
<evidence type="ECO:0000313" key="11">
    <source>
        <dbReference type="EMBL" id="EEG75091.1"/>
    </source>
</evidence>
<dbReference type="Pfam" id="PF02446">
    <property type="entry name" value="Glyco_hydro_77"/>
    <property type="match status" value="1"/>
</dbReference>
<evidence type="ECO:0000313" key="12">
    <source>
        <dbReference type="Proteomes" id="UP000004893"/>
    </source>
</evidence>
<dbReference type="PANTHER" id="PTHR32438">
    <property type="entry name" value="4-ALPHA-GLUCANOTRANSFERASE DPE1, CHLOROPLASTIC/AMYLOPLASTIC"/>
    <property type="match status" value="1"/>
</dbReference>
<comment type="catalytic activity">
    <reaction evidence="1 10">
        <text>Transfers a segment of a (1-&gt;4)-alpha-D-glucan to a new position in an acceptor, which may be glucose or a (1-&gt;4)-alpha-D-glucan.</text>
        <dbReference type="EC" id="2.4.1.25"/>
    </reaction>
</comment>
<evidence type="ECO:0000256" key="7">
    <source>
        <dbReference type="ARBA" id="ARBA00023277"/>
    </source>
</evidence>
<protein>
    <recommendedName>
        <fullName evidence="4 10">4-alpha-glucanotransferase</fullName>
        <ecNumber evidence="3 10">2.4.1.25</ecNumber>
    </recommendedName>
    <alternativeName>
        <fullName evidence="8 10">Amylomaltase</fullName>
    </alternativeName>
    <alternativeName>
        <fullName evidence="9 10">Disproportionating enzyme</fullName>
    </alternativeName>
</protein>
<evidence type="ECO:0000256" key="5">
    <source>
        <dbReference type="ARBA" id="ARBA00022676"/>
    </source>
</evidence>
<reference evidence="11" key="2">
    <citation type="submission" date="2013-06" db="EMBL/GenBank/DDBJ databases">
        <title>Draft genome sequence of Clostridium hylemonae (DSM 15053).</title>
        <authorList>
            <person name="Sudarsanam P."/>
            <person name="Ley R."/>
            <person name="Guruge J."/>
            <person name="Turnbaugh P.J."/>
            <person name="Mahowald M."/>
            <person name="Liep D."/>
            <person name="Gordon J."/>
        </authorList>
    </citation>
    <scope>NUCLEOTIDE SEQUENCE</scope>
    <source>
        <strain evidence="11">DSM 15053</strain>
    </source>
</reference>
<dbReference type="NCBIfam" id="TIGR00217">
    <property type="entry name" value="malQ"/>
    <property type="match status" value="1"/>
</dbReference>
<proteinExistence type="inferred from homology"/>
<evidence type="ECO:0000256" key="6">
    <source>
        <dbReference type="ARBA" id="ARBA00022679"/>
    </source>
</evidence>
<dbReference type="EMBL" id="ABYI02000018">
    <property type="protein sequence ID" value="EEG75091.1"/>
    <property type="molecule type" value="Genomic_DNA"/>
</dbReference>
<dbReference type="HOGENOM" id="CLU_014132_1_0_9"/>
<evidence type="ECO:0000256" key="2">
    <source>
        <dbReference type="ARBA" id="ARBA00005684"/>
    </source>
</evidence>
<comment type="similarity">
    <text evidence="2 10">Belongs to the disproportionating enzyme family.</text>
</comment>
<dbReference type="SUPFAM" id="SSF51445">
    <property type="entry name" value="(Trans)glycosidases"/>
    <property type="match status" value="1"/>
</dbReference>
<dbReference type="Gene3D" id="3.20.20.80">
    <property type="entry name" value="Glycosidases"/>
    <property type="match status" value="1"/>
</dbReference>
<keyword evidence="12" id="KW-1185">Reference proteome</keyword>
<evidence type="ECO:0000256" key="10">
    <source>
        <dbReference type="RuleBase" id="RU361207"/>
    </source>
</evidence>
<dbReference type="eggNOG" id="COG1640">
    <property type="taxonomic scope" value="Bacteria"/>
</dbReference>
<dbReference type="InterPro" id="IPR017853">
    <property type="entry name" value="GH"/>
</dbReference>
<organism evidence="11 12">
    <name type="scientific">[Clostridium] hylemonae DSM 15053</name>
    <dbReference type="NCBI Taxonomy" id="553973"/>
    <lineage>
        <taxon>Bacteria</taxon>
        <taxon>Bacillati</taxon>
        <taxon>Bacillota</taxon>
        <taxon>Clostridia</taxon>
        <taxon>Lachnospirales</taxon>
        <taxon>Lachnospiraceae</taxon>
    </lineage>
</organism>
<comment type="caution">
    <text evidence="11">The sequence shown here is derived from an EMBL/GenBank/DDBJ whole genome shotgun (WGS) entry which is preliminary data.</text>
</comment>
<dbReference type="AlphaFoldDB" id="C0BZ13"/>